<dbReference type="SUPFAM" id="SSF52540">
    <property type="entry name" value="P-loop containing nucleoside triphosphate hydrolases"/>
    <property type="match status" value="1"/>
</dbReference>
<dbReference type="PROSITE" id="PS50893">
    <property type="entry name" value="ABC_TRANSPORTER_2"/>
    <property type="match status" value="1"/>
</dbReference>
<evidence type="ECO:0000256" key="1">
    <source>
        <dbReference type="ARBA" id="ARBA00022737"/>
    </source>
</evidence>
<evidence type="ECO:0000259" key="5">
    <source>
        <dbReference type="PROSITE" id="PS50893"/>
    </source>
</evidence>
<comment type="caution">
    <text evidence="6">The sequence shown here is derived from an EMBL/GenBank/DDBJ whole genome shotgun (WGS) entry which is preliminary data.</text>
</comment>
<feature type="compositionally biased region" description="Basic and acidic residues" evidence="4">
    <location>
        <begin position="258"/>
        <end position="270"/>
    </location>
</feature>
<evidence type="ECO:0000256" key="3">
    <source>
        <dbReference type="ARBA" id="ARBA00022840"/>
    </source>
</evidence>
<proteinExistence type="predicted"/>
<dbReference type="Proteomes" id="UP000318080">
    <property type="component" value="Unassembled WGS sequence"/>
</dbReference>
<dbReference type="PANTHER" id="PTHR19211">
    <property type="entry name" value="ATP-BINDING TRANSPORT PROTEIN-RELATED"/>
    <property type="match status" value="1"/>
</dbReference>
<evidence type="ECO:0000313" key="6">
    <source>
        <dbReference type="EMBL" id="TQE43678.1"/>
    </source>
</evidence>
<dbReference type="PANTHER" id="PTHR19211:SF6">
    <property type="entry name" value="BLL7188 PROTEIN"/>
    <property type="match status" value="1"/>
</dbReference>
<dbReference type="InterPro" id="IPR027417">
    <property type="entry name" value="P-loop_NTPase"/>
</dbReference>
<accession>A0A540R7J7</accession>
<dbReference type="Gene3D" id="3.40.50.300">
    <property type="entry name" value="P-loop containing nucleotide triphosphate hydrolases"/>
    <property type="match status" value="1"/>
</dbReference>
<sequence>MAANFFHSVVSTDHLSLTWPDGTQCFAEVSVDINRRVTAIVGDNGSGKSSFLKILAGELMPSSGSFRVPERRGYLPQHASVEGHSVLDLLGIRDIVEALERIESGGVDEHDFELVEGHWDIREHAETVLSDAGISEPKNLSRAAQSLSGGEAVKVALAGLQLRTPELYVLDEPTNNLDRAGREAVYEFLARSTVPVVVVSHDRELLSMADEIIEFFAGRVRSFPGNYSAYESVIAREQEKAVQAWTEARSQRKQAVRKRQEMETRLARDVRRGKKGPDPCLVDT</sequence>
<dbReference type="EMBL" id="VHIR01000006">
    <property type="protein sequence ID" value="TQE43678.1"/>
    <property type="molecule type" value="Genomic_DNA"/>
</dbReference>
<evidence type="ECO:0000256" key="2">
    <source>
        <dbReference type="ARBA" id="ARBA00022741"/>
    </source>
</evidence>
<dbReference type="GO" id="GO:0016887">
    <property type="term" value="F:ATP hydrolysis activity"/>
    <property type="evidence" value="ECO:0007669"/>
    <property type="project" value="InterPro"/>
</dbReference>
<dbReference type="InterPro" id="IPR003439">
    <property type="entry name" value="ABC_transporter-like_ATP-bd"/>
</dbReference>
<gene>
    <name evidence="6" type="ORF">EJK80_05255</name>
</gene>
<name>A0A540R7J7_9CORY</name>
<evidence type="ECO:0000256" key="4">
    <source>
        <dbReference type="SAM" id="MobiDB-lite"/>
    </source>
</evidence>
<keyword evidence="1" id="KW-0677">Repeat</keyword>
<dbReference type="Pfam" id="PF00005">
    <property type="entry name" value="ABC_tran"/>
    <property type="match status" value="1"/>
</dbReference>
<dbReference type="AlphaFoldDB" id="A0A540R7J7"/>
<reference evidence="6 7" key="1">
    <citation type="submission" date="2019-06" db="EMBL/GenBank/DDBJ databases">
        <title>Draft genome of C. phoceense Strain 272.</title>
        <authorList>
            <person name="Pacheco L.G.C."/>
            <person name="Barberis C.M."/>
            <person name="Almuzara M.N."/>
            <person name="Traglia G.M."/>
            <person name="Santos C.S."/>
            <person name="Rocha D.J.P.G."/>
            <person name="Aguiar E.R.G.R."/>
            <person name="Vay C.A."/>
        </authorList>
    </citation>
    <scope>NUCLEOTIDE SEQUENCE [LARGE SCALE GENOMIC DNA]</scope>
    <source>
        <strain evidence="6 7">272</strain>
    </source>
</reference>
<dbReference type="STRING" id="1686286.GCA_900092335_01553"/>
<protein>
    <submittedName>
        <fullName evidence="6">ABC-F family ATP-binding cassette domain-containing protein</fullName>
    </submittedName>
</protein>
<keyword evidence="7" id="KW-1185">Reference proteome</keyword>
<dbReference type="GO" id="GO:0005524">
    <property type="term" value="F:ATP binding"/>
    <property type="evidence" value="ECO:0007669"/>
    <property type="project" value="UniProtKB-KW"/>
</dbReference>
<organism evidence="6 7">
    <name type="scientific">Corynebacterium phoceense</name>
    <dbReference type="NCBI Taxonomy" id="1686286"/>
    <lineage>
        <taxon>Bacteria</taxon>
        <taxon>Bacillati</taxon>
        <taxon>Actinomycetota</taxon>
        <taxon>Actinomycetes</taxon>
        <taxon>Mycobacteriales</taxon>
        <taxon>Corynebacteriaceae</taxon>
        <taxon>Corynebacterium</taxon>
    </lineage>
</organism>
<feature type="region of interest" description="Disordered" evidence="4">
    <location>
        <begin position="253"/>
        <end position="284"/>
    </location>
</feature>
<dbReference type="SMART" id="SM00382">
    <property type="entry name" value="AAA"/>
    <property type="match status" value="1"/>
</dbReference>
<keyword evidence="3 6" id="KW-0067">ATP-binding</keyword>
<dbReference type="InterPro" id="IPR050611">
    <property type="entry name" value="ABCF"/>
</dbReference>
<dbReference type="InterPro" id="IPR003593">
    <property type="entry name" value="AAA+_ATPase"/>
</dbReference>
<evidence type="ECO:0000313" key="7">
    <source>
        <dbReference type="Proteomes" id="UP000318080"/>
    </source>
</evidence>
<dbReference type="RefSeq" id="WP_141628773.1">
    <property type="nucleotide sequence ID" value="NZ_VHIR01000006.1"/>
</dbReference>
<keyword evidence="2" id="KW-0547">Nucleotide-binding</keyword>
<feature type="domain" description="ABC transporter" evidence="5">
    <location>
        <begin position="10"/>
        <end position="242"/>
    </location>
</feature>